<evidence type="ECO:0000313" key="3">
    <source>
        <dbReference type="Proteomes" id="UP001201701"/>
    </source>
</evidence>
<dbReference type="InterPro" id="IPR021457">
    <property type="entry name" value="DUF3108"/>
</dbReference>
<keyword evidence="3" id="KW-1185">Reference proteome</keyword>
<evidence type="ECO:0000256" key="1">
    <source>
        <dbReference type="SAM" id="SignalP"/>
    </source>
</evidence>
<comment type="caution">
    <text evidence="2">The sequence shown here is derived from an EMBL/GenBank/DDBJ whole genome shotgun (WGS) entry which is preliminary data.</text>
</comment>
<organism evidence="2 3">
    <name type="scientific">Mesorhizobium retamae</name>
    <dbReference type="NCBI Taxonomy" id="2912854"/>
    <lineage>
        <taxon>Bacteria</taxon>
        <taxon>Pseudomonadati</taxon>
        <taxon>Pseudomonadota</taxon>
        <taxon>Alphaproteobacteria</taxon>
        <taxon>Hyphomicrobiales</taxon>
        <taxon>Phyllobacteriaceae</taxon>
        <taxon>Mesorhizobium</taxon>
    </lineage>
</organism>
<protein>
    <submittedName>
        <fullName evidence="2">DUF3108 domain-containing protein</fullName>
    </submittedName>
</protein>
<evidence type="ECO:0000313" key="2">
    <source>
        <dbReference type="EMBL" id="MCG7504447.1"/>
    </source>
</evidence>
<dbReference type="EMBL" id="JAKREW010000003">
    <property type="protein sequence ID" value="MCG7504447.1"/>
    <property type="molecule type" value="Genomic_DNA"/>
</dbReference>
<keyword evidence="1" id="KW-0732">Signal</keyword>
<name>A0ABS9QAL0_9HYPH</name>
<dbReference type="RefSeq" id="WP_239362614.1">
    <property type="nucleotide sequence ID" value="NZ_JAKREW010000003.1"/>
</dbReference>
<reference evidence="2 3" key="1">
    <citation type="submission" date="2022-02" db="EMBL/GenBank/DDBJ databases">
        <title>Draft genome sequence of Mezorhizobium retamae strain IRAMC:0171 isolated from Retama raetam nodules.</title>
        <authorList>
            <person name="Bengaied R."/>
            <person name="Sbissi I."/>
            <person name="Huber K."/>
            <person name="Ghodbane F."/>
            <person name="Nouioui I."/>
            <person name="Tarhouni M."/>
            <person name="Gtari M."/>
        </authorList>
    </citation>
    <scope>NUCLEOTIDE SEQUENCE [LARGE SCALE GENOMIC DNA]</scope>
    <source>
        <strain evidence="2 3">IRAMC:0171</strain>
    </source>
</reference>
<accession>A0ABS9QAL0</accession>
<dbReference type="Pfam" id="PF11306">
    <property type="entry name" value="DUF3108"/>
    <property type="match status" value="1"/>
</dbReference>
<gene>
    <name evidence="2" type="ORF">L4923_05375</name>
</gene>
<proteinExistence type="predicted"/>
<feature type="chain" id="PRO_5047331890" evidence="1">
    <location>
        <begin position="22"/>
        <end position="261"/>
    </location>
</feature>
<sequence>MPRPMLVLAALLAGTVMPTHAASAAEAFHGEYTVSFLGITVARSSFDSRYEGDKYTIDGRASAAGLARIFDDTTGTLTASGRFSRAGIQPQTFRADYTSGKKVSMVDIRFSGGTVSSSKVLPPPKPRGDDWLPLDAGDLKGVADPIGATVIRAGSLDEVCGRTVKMYDGEMRANLVLAPGSKSKIAVKGYQGPTVSCRMTFQPVSGYAQRRKALKFLRDRSKIMVTFAPLGQTGIYAPIYATVGTEIGTITIKARRFEAKS</sequence>
<feature type="signal peptide" evidence="1">
    <location>
        <begin position="1"/>
        <end position="21"/>
    </location>
</feature>
<dbReference type="Proteomes" id="UP001201701">
    <property type="component" value="Unassembled WGS sequence"/>
</dbReference>